<gene>
    <name evidence="1" type="ORF">K1W69_11395</name>
</gene>
<proteinExistence type="predicted"/>
<comment type="caution">
    <text evidence="1">The sequence shown here is derived from an EMBL/GenBank/DDBJ whole genome shotgun (WGS) entry which is preliminary data.</text>
</comment>
<keyword evidence="2" id="KW-1185">Reference proteome</keyword>
<name>A0AAE3D1P8_9HYPH</name>
<dbReference type="EMBL" id="JAICBX010000002">
    <property type="protein sequence ID" value="MBW8637793.1"/>
    <property type="molecule type" value="Genomic_DNA"/>
</dbReference>
<dbReference type="InterPro" id="IPR040547">
    <property type="entry name" value="CdiI"/>
</dbReference>
<organism evidence="1 2">
    <name type="scientific">Flavimaribacter sediminis</name>
    <dbReference type="NCBI Taxonomy" id="2865987"/>
    <lineage>
        <taxon>Bacteria</taxon>
        <taxon>Pseudomonadati</taxon>
        <taxon>Pseudomonadota</taxon>
        <taxon>Alphaproteobacteria</taxon>
        <taxon>Hyphomicrobiales</taxon>
        <taxon>Rhizobiaceae</taxon>
        <taxon>Flavimaribacter</taxon>
    </lineage>
</organism>
<reference evidence="1" key="1">
    <citation type="submission" date="2021-08" db="EMBL/GenBank/DDBJ databases">
        <title>Hoeflea bacterium WL0058 sp. nov., isolated from the sediment.</title>
        <authorList>
            <person name="Wang L."/>
            <person name="Zhang D."/>
        </authorList>
    </citation>
    <scope>NUCLEOTIDE SEQUENCE</scope>
    <source>
        <strain evidence="1">WL0058</strain>
    </source>
</reference>
<dbReference type="AlphaFoldDB" id="A0AAE3D1P8"/>
<evidence type="ECO:0000313" key="1">
    <source>
        <dbReference type="EMBL" id="MBW8637793.1"/>
    </source>
</evidence>
<accession>A0AAE3D1P8</accession>
<evidence type="ECO:0000313" key="2">
    <source>
        <dbReference type="Proteomes" id="UP001196509"/>
    </source>
</evidence>
<protein>
    <submittedName>
        <fullName evidence="1">Uncharacterized protein</fullName>
    </submittedName>
</protein>
<sequence>MATLEQLENDDWGETDAPTWLVQECHRLRRKPIEEFNNEDLRIMIGQNIGLKYLVPKALEVLRKDPLAAGDFYEGDLLRAVIRCKLVSEQQKGSGFIEELRALCTSALAELPNQTRQNIFGNYSPEDLGMNPEAVKVAVDQAVEKEYRQSPWKEYREFTGH</sequence>
<dbReference type="RefSeq" id="WP_220228470.1">
    <property type="nucleotide sequence ID" value="NZ_JAICBX010000002.1"/>
</dbReference>
<dbReference type="Proteomes" id="UP001196509">
    <property type="component" value="Unassembled WGS sequence"/>
</dbReference>
<dbReference type="Pfam" id="PF18616">
    <property type="entry name" value="CdiI_3"/>
    <property type="match status" value="1"/>
</dbReference>
<dbReference type="CDD" id="cd20691">
    <property type="entry name" value="CdiI_EC536-like"/>
    <property type="match status" value="1"/>
</dbReference>